<dbReference type="Pfam" id="PF01425">
    <property type="entry name" value="Amidase"/>
    <property type="match status" value="1"/>
</dbReference>
<accession>A0A916X115</accession>
<keyword evidence="4" id="KW-1185">Reference proteome</keyword>
<evidence type="ECO:0000313" key="4">
    <source>
        <dbReference type="Proteomes" id="UP000605148"/>
    </source>
</evidence>
<evidence type="ECO:0000313" key="3">
    <source>
        <dbReference type="EMBL" id="GGB45714.1"/>
    </source>
</evidence>
<feature type="domain" description="Amidase" evidence="2">
    <location>
        <begin position="27"/>
        <end position="428"/>
    </location>
</feature>
<dbReference type="InterPro" id="IPR023631">
    <property type="entry name" value="Amidase_dom"/>
</dbReference>
<evidence type="ECO:0000259" key="2">
    <source>
        <dbReference type="Pfam" id="PF01425"/>
    </source>
</evidence>
<dbReference type="EMBL" id="BMFA01000004">
    <property type="protein sequence ID" value="GGB45714.1"/>
    <property type="molecule type" value="Genomic_DNA"/>
</dbReference>
<evidence type="ECO:0000256" key="1">
    <source>
        <dbReference type="ARBA" id="ARBA00009199"/>
    </source>
</evidence>
<dbReference type="PANTHER" id="PTHR11895">
    <property type="entry name" value="TRANSAMIDASE"/>
    <property type="match status" value="1"/>
</dbReference>
<reference evidence="3" key="1">
    <citation type="journal article" date="2014" name="Int. J. Syst. Evol. Microbiol.">
        <title>Complete genome sequence of Corynebacterium casei LMG S-19264T (=DSM 44701T), isolated from a smear-ripened cheese.</title>
        <authorList>
            <consortium name="US DOE Joint Genome Institute (JGI-PGF)"/>
            <person name="Walter F."/>
            <person name="Albersmeier A."/>
            <person name="Kalinowski J."/>
            <person name="Ruckert C."/>
        </authorList>
    </citation>
    <scope>NUCLEOTIDE SEQUENCE</scope>
    <source>
        <strain evidence="3">CGMCC 1.12426</strain>
    </source>
</reference>
<dbReference type="Proteomes" id="UP000605148">
    <property type="component" value="Unassembled WGS sequence"/>
</dbReference>
<dbReference type="RefSeq" id="WP_150495567.1">
    <property type="nucleotide sequence ID" value="NZ_BMFA01000004.1"/>
</dbReference>
<gene>
    <name evidence="3" type="ORF">GCM10011316_17220</name>
</gene>
<name>A0A916X115_9HYPH</name>
<sequence length="441" mass="45384">MSADILTLSAIELRDRLAAGQLTAQAVTRACIARVEARDPEVRAFSWFDPQAALAQAERLDALKASGAPLGPLHGLPVGVKDIIDTEGIPTENGCPVDAGRVPVRDAAVVRRLKRAGAVMFGKTVTTELAFLHPNVTRNPNNLDHTPGGSSSGSAAAVADGMVPLAIGTQTGGSVIRPASFCGITGYKPSFGAICKEGVLVQSHSLDTLGTFARDPAGAALLADVLFDPTEGEGGEAGCRLETAASSPSDRAPVLGFVKLPGWERADSALHGAFDALVERIGGQVVHLSLPDVFGDAAAHRAVINAAEMGYHLKRYLDEGAAHLGLATRTAIAEGLEVPAVDYLAAKAIQAKMPEALVPLFAQCDAILCPAAPGPAPVSLTSTGDSIFNGLWTMAGTPAITLPLLKAENGLPMGVQLVGAVGRDADLLAAAGWLWSKLKTG</sequence>
<organism evidence="3 4">
    <name type="scientific">Roseibium aquae</name>
    <dbReference type="NCBI Taxonomy" id="1323746"/>
    <lineage>
        <taxon>Bacteria</taxon>
        <taxon>Pseudomonadati</taxon>
        <taxon>Pseudomonadota</taxon>
        <taxon>Alphaproteobacteria</taxon>
        <taxon>Hyphomicrobiales</taxon>
        <taxon>Stappiaceae</taxon>
        <taxon>Roseibium</taxon>
    </lineage>
</organism>
<dbReference type="PANTHER" id="PTHR11895:SF151">
    <property type="entry name" value="GLUTAMYL-TRNA(GLN) AMIDOTRANSFERASE SUBUNIT A"/>
    <property type="match status" value="1"/>
</dbReference>
<dbReference type="InterPro" id="IPR000120">
    <property type="entry name" value="Amidase"/>
</dbReference>
<proteinExistence type="inferred from homology"/>
<dbReference type="InterPro" id="IPR036928">
    <property type="entry name" value="AS_sf"/>
</dbReference>
<comment type="similarity">
    <text evidence="1">Belongs to the amidase family.</text>
</comment>
<reference evidence="3" key="2">
    <citation type="submission" date="2020-09" db="EMBL/GenBank/DDBJ databases">
        <authorList>
            <person name="Sun Q."/>
            <person name="Zhou Y."/>
        </authorList>
    </citation>
    <scope>NUCLEOTIDE SEQUENCE</scope>
    <source>
        <strain evidence="3">CGMCC 1.12426</strain>
    </source>
</reference>
<dbReference type="AlphaFoldDB" id="A0A916X115"/>
<dbReference type="Gene3D" id="3.90.1300.10">
    <property type="entry name" value="Amidase signature (AS) domain"/>
    <property type="match status" value="1"/>
</dbReference>
<dbReference type="OrthoDB" id="9777859at2"/>
<dbReference type="SUPFAM" id="SSF75304">
    <property type="entry name" value="Amidase signature (AS) enzymes"/>
    <property type="match status" value="1"/>
</dbReference>
<protein>
    <submittedName>
        <fullName evidence="3">Glutamyl-tRNA amidotransferase subunit A</fullName>
    </submittedName>
</protein>
<comment type="caution">
    <text evidence="3">The sequence shown here is derived from an EMBL/GenBank/DDBJ whole genome shotgun (WGS) entry which is preliminary data.</text>
</comment>
<dbReference type="GO" id="GO:0003824">
    <property type="term" value="F:catalytic activity"/>
    <property type="evidence" value="ECO:0007669"/>
    <property type="project" value="InterPro"/>
</dbReference>